<dbReference type="InterPro" id="IPR005119">
    <property type="entry name" value="LysR_subst-bd"/>
</dbReference>
<reference evidence="6 7" key="1">
    <citation type="submission" date="2018-05" db="EMBL/GenBank/DDBJ databases">
        <title>Marinifilum breve JC075T sp. nov., a marine bacterium isolated from Yongle Blue Hole in the South China Sea.</title>
        <authorList>
            <person name="Fu T."/>
        </authorList>
    </citation>
    <scope>NUCLEOTIDE SEQUENCE [LARGE SCALE GENOMIC DNA]</scope>
    <source>
        <strain evidence="6 7">JC075</strain>
    </source>
</reference>
<evidence type="ECO:0000259" key="5">
    <source>
        <dbReference type="PROSITE" id="PS50931"/>
    </source>
</evidence>
<dbReference type="PANTHER" id="PTHR30126:SF64">
    <property type="entry name" value="HTH-TYPE TRANSCRIPTIONAL REGULATOR CITR"/>
    <property type="match status" value="1"/>
</dbReference>
<keyword evidence="3" id="KW-0238">DNA-binding</keyword>
<dbReference type="SUPFAM" id="SSF46785">
    <property type="entry name" value="Winged helix' DNA-binding domain"/>
    <property type="match status" value="1"/>
</dbReference>
<dbReference type="Gene3D" id="3.40.190.290">
    <property type="match status" value="1"/>
</dbReference>
<proteinExistence type="inferred from homology"/>
<comment type="similarity">
    <text evidence="1">Belongs to the LysR transcriptional regulatory family.</text>
</comment>
<dbReference type="Proteomes" id="UP000248079">
    <property type="component" value="Unassembled WGS sequence"/>
</dbReference>
<evidence type="ECO:0000313" key="6">
    <source>
        <dbReference type="EMBL" id="PXX98819.1"/>
    </source>
</evidence>
<dbReference type="EMBL" id="QFLI01000007">
    <property type="protein sequence ID" value="PXX98819.1"/>
    <property type="molecule type" value="Genomic_DNA"/>
</dbReference>
<accession>A0A2V3ZVB5</accession>
<evidence type="ECO:0000256" key="3">
    <source>
        <dbReference type="ARBA" id="ARBA00023125"/>
    </source>
</evidence>
<dbReference type="RefSeq" id="WP_110361710.1">
    <property type="nucleotide sequence ID" value="NZ_QFLI01000007.1"/>
</dbReference>
<keyword evidence="4" id="KW-0804">Transcription</keyword>
<dbReference type="PROSITE" id="PS50931">
    <property type="entry name" value="HTH_LYSR"/>
    <property type="match status" value="1"/>
</dbReference>
<evidence type="ECO:0000313" key="7">
    <source>
        <dbReference type="Proteomes" id="UP000248079"/>
    </source>
</evidence>
<dbReference type="Pfam" id="PF03466">
    <property type="entry name" value="LysR_substrate"/>
    <property type="match status" value="1"/>
</dbReference>
<dbReference type="GO" id="GO:0003700">
    <property type="term" value="F:DNA-binding transcription factor activity"/>
    <property type="evidence" value="ECO:0007669"/>
    <property type="project" value="InterPro"/>
</dbReference>
<keyword evidence="7" id="KW-1185">Reference proteome</keyword>
<gene>
    <name evidence="6" type="ORF">DF185_15700</name>
</gene>
<dbReference type="Pfam" id="PF00126">
    <property type="entry name" value="HTH_1"/>
    <property type="match status" value="1"/>
</dbReference>
<dbReference type="OrthoDB" id="9785745at2"/>
<protein>
    <submittedName>
        <fullName evidence="6">LysR family transcriptional regulator</fullName>
    </submittedName>
</protein>
<dbReference type="InterPro" id="IPR036390">
    <property type="entry name" value="WH_DNA-bd_sf"/>
</dbReference>
<feature type="domain" description="HTH lysR-type" evidence="5">
    <location>
        <begin position="2"/>
        <end position="59"/>
    </location>
</feature>
<evidence type="ECO:0000256" key="2">
    <source>
        <dbReference type="ARBA" id="ARBA00023015"/>
    </source>
</evidence>
<dbReference type="SUPFAM" id="SSF53850">
    <property type="entry name" value="Periplasmic binding protein-like II"/>
    <property type="match status" value="1"/>
</dbReference>
<dbReference type="InterPro" id="IPR000847">
    <property type="entry name" value="LysR_HTH_N"/>
</dbReference>
<evidence type="ECO:0000256" key="1">
    <source>
        <dbReference type="ARBA" id="ARBA00009437"/>
    </source>
</evidence>
<dbReference type="Gene3D" id="1.10.10.10">
    <property type="entry name" value="Winged helix-like DNA-binding domain superfamily/Winged helix DNA-binding domain"/>
    <property type="match status" value="1"/>
</dbReference>
<organism evidence="6 7">
    <name type="scientific">Marinifilum breve</name>
    <dbReference type="NCBI Taxonomy" id="2184082"/>
    <lineage>
        <taxon>Bacteria</taxon>
        <taxon>Pseudomonadati</taxon>
        <taxon>Bacteroidota</taxon>
        <taxon>Bacteroidia</taxon>
        <taxon>Marinilabiliales</taxon>
        <taxon>Marinifilaceae</taxon>
    </lineage>
</organism>
<comment type="caution">
    <text evidence="6">The sequence shown here is derived from an EMBL/GenBank/DDBJ whole genome shotgun (WGS) entry which is preliminary data.</text>
</comment>
<dbReference type="PRINTS" id="PR00039">
    <property type="entry name" value="HTHLYSR"/>
</dbReference>
<dbReference type="GO" id="GO:0000976">
    <property type="term" value="F:transcription cis-regulatory region binding"/>
    <property type="evidence" value="ECO:0007669"/>
    <property type="project" value="TreeGrafter"/>
</dbReference>
<dbReference type="PANTHER" id="PTHR30126">
    <property type="entry name" value="HTH-TYPE TRANSCRIPTIONAL REGULATOR"/>
    <property type="match status" value="1"/>
</dbReference>
<sequence>MVNLEWYRTFKAIYEQGTLTGASEILLITQPGVSQQLTALETYMGVKLFERKPRKMLPTSHGMQLYNQVEEAILQLEKTEENFKRKTLINRPTARVGMSIEMFNHAFANILDDLEMNVEFTFGEYEDLQSKLFAKKLDVTITTLRHNYQNIEYKHFCQEALLLVSSKHLDTIPFNRFIYEKKLDEAEKWLSQQNWYSYTYKMETIKSFWMHNFKKKPYFKPRYVIPNLSGMLQAIQLNKGICILPSSLCQELLNKKEIIEVWQGIQTTYYDKYFAINTQSKNLKQAEEIIEIIINNNTYKTH</sequence>
<name>A0A2V3ZVB5_9BACT</name>
<keyword evidence="2" id="KW-0805">Transcription regulation</keyword>
<evidence type="ECO:0000256" key="4">
    <source>
        <dbReference type="ARBA" id="ARBA00023163"/>
    </source>
</evidence>
<dbReference type="InterPro" id="IPR036388">
    <property type="entry name" value="WH-like_DNA-bd_sf"/>
</dbReference>
<dbReference type="CDD" id="cd05466">
    <property type="entry name" value="PBP2_LTTR_substrate"/>
    <property type="match status" value="1"/>
</dbReference>
<dbReference type="AlphaFoldDB" id="A0A2V3ZVB5"/>